<reference evidence="2" key="1">
    <citation type="submission" date="2025-08" db="UniProtKB">
        <authorList>
            <consortium name="RefSeq"/>
        </authorList>
    </citation>
    <scope>IDENTIFICATION</scope>
    <source>
        <strain evidence="2">USDA-PBARC FA_bdor</strain>
        <tissue evidence="2">Whole organism</tissue>
    </source>
</reference>
<keyword evidence="1" id="KW-1185">Reference proteome</keyword>
<protein>
    <submittedName>
        <fullName evidence="2">Uncharacterized protein</fullName>
    </submittedName>
</protein>
<accession>A0A9R1U8Y0</accession>
<dbReference type="Proteomes" id="UP000694866">
    <property type="component" value="Unplaced"/>
</dbReference>
<evidence type="ECO:0000313" key="1">
    <source>
        <dbReference type="Proteomes" id="UP000694866"/>
    </source>
</evidence>
<dbReference type="RefSeq" id="XP_011311727.1">
    <property type="nucleotide sequence ID" value="XM_011313425.1"/>
</dbReference>
<organism evidence="1 2">
    <name type="scientific">Fopius arisanus</name>
    <dbReference type="NCBI Taxonomy" id="64838"/>
    <lineage>
        <taxon>Eukaryota</taxon>
        <taxon>Metazoa</taxon>
        <taxon>Ecdysozoa</taxon>
        <taxon>Arthropoda</taxon>
        <taxon>Hexapoda</taxon>
        <taxon>Insecta</taxon>
        <taxon>Pterygota</taxon>
        <taxon>Neoptera</taxon>
        <taxon>Endopterygota</taxon>
        <taxon>Hymenoptera</taxon>
        <taxon>Apocrita</taxon>
        <taxon>Ichneumonoidea</taxon>
        <taxon>Braconidae</taxon>
        <taxon>Opiinae</taxon>
        <taxon>Fopius</taxon>
    </lineage>
</organism>
<proteinExistence type="predicted"/>
<dbReference type="OrthoDB" id="3598281at2759"/>
<dbReference type="KEGG" id="fas:105271708"/>
<dbReference type="AlphaFoldDB" id="A0A9R1U8Y0"/>
<sequence>MDCNAHFDSPDIQNNAIYQTLNRTGNGKAIIAYYKENLTLAKRIRCLLSREVITREKDRQLTAIFREPGVERVDQFKITKAQFESWATDIAIVFPGEYARLYYKPFTSQLVQVHQPNGRILSKRRKENPSGILYDHYVYLQGKLKNQHLVRRVDIPVAVDNVDPIEVEDEALDWLSVNLEPAAHVSNNWTASRRLRKARLREGISIHEYYELLPVLKTVLGSQLLSSDFDELYPGRDNIFQNRWDAARGVLIAALDKIASKLSPEDLRLYSLLPRSAEHVKDAILLHLLPYLITPPRQKLTRGQRAEKRTVIEKQEAFLIHAKTAADINTALENQRMICNAAGTTLQAIPVFVGDSIDRLDTFYVYMNNSIDDPTTYQVDTILKAIHLTFKIFFALSCAYPLFAHSIWLFIQKALYNIDLPDDRCNREVLQLIEQIKQPPNENRDPNPH</sequence>
<gene>
    <name evidence="2" type="primary">LOC105271708</name>
</gene>
<evidence type="ECO:0000313" key="2">
    <source>
        <dbReference type="RefSeq" id="XP_011311727.1"/>
    </source>
</evidence>
<dbReference type="GeneID" id="105271708"/>
<name>A0A9R1U8Y0_9HYME</name>